<evidence type="ECO:0000256" key="1">
    <source>
        <dbReference type="ARBA" id="ARBA00022737"/>
    </source>
</evidence>
<dbReference type="InterPro" id="IPR002885">
    <property type="entry name" value="PPR_rpt"/>
</dbReference>
<feature type="repeat" description="PPR" evidence="2">
    <location>
        <begin position="300"/>
        <end position="334"/>
    </location>
</feature>
<dbReference type="NCBIfam" id="TIGR00756">
    <property type="entry name" value="PPR"/>
    <property type="match status" value="5"/>
</dbReference>
<evidence type="ECO:0000256" key="2">
    <source>
        <dbReference type="PROSITE-ProRule" id="PRU00708"/>
    </source>
</evidence>
<dbReference type="PROSITE" id="PS51375">
    <property type="entry name" value="PPR"/>
    <property type="match status" value="4"/>
</dbReference>
<dbReference type="PANTHER" id="PTHR47942:SF63">
    <property type="entry name" value="PENTATRICOPEPTIDE REPEAT-CONTAINING PROTEIN"/>
    <property type="match status" value="1"/>
</dbReference>
<evidence type="ECO:0000313" key="4">
    <source>
        <dbReference type="Proteomes" id="UP000650833"/>
    </source>
</evidence>
<dbReference type="Pfam" id="PF01535">
    <property type="entry name" value="PPR"/>
    <property type="match status" value="3"/>
</dbReference>
<dbReference type="AlphaFoldDB" id="A0A8H7QZL0"/>
<dbReference type="Pfam" id="PF13041">
    <property type="entry name" value="PPR_2"/>
    <property type="match status" value="2"/>
</dbReference>
<feature type="repeat" description="PPR" evidence="2">
    <location>
        <begin position="192"/>
        <end position="226"/>
    </location>
</feature>
<dbReference type="EMBL" id="JAEPRC010000292">
    <property type="protein sequence ID" value="KAG2201160.1"/>
    <property type="molecule type" value="Genomic_DNA"/>
</dbReference>
<dbReference type="Pfam" id="PF13812">
    <property type="entry name" value="PPR_3"/>
    <property type="match status" value="2"/>
</dbReference>
<feature type="repeat" description="PPR" evidence="2">
    <location>
        <begin position="157"/>
        <end position="191"/>
    </location>
</feature>
<proteinExistence type="predicted"/>
<protein>
    <submittedName>
        <fullName evidence="3">Uncharacterized protein</fullName>
    </submittedName>
</protein>
<accession>A0A8H7QZL0</accession>
<sequence length="737" mass="84880">MLRRKGQYLVYSAINSITQRQCINSHKFPTIFHVNYTTTSNSTQSKDLTRLQKAVGRGNIQQACSAYESIISNIQTSEKPINRDVIRKLLMLARHGKRSEDLDFINKVIKDMKLKLQLTPTHFEYHALMYAYGLQRLPEKAYYLLDQMKRDDNIQPTLHSYNTILGCFKRVNNVKRAEEIIAEMKQHKIKPDTVTYNTMLHLLLRTNQYNQLFEMYDTMKADKVQSDIYTYSTMLDAAVKSKNQYFGKEIYEQILHKCKPQDIDLNMVNNMIRFMADISLNEALDLYHDLPETYPHIQPDKVTFNILLDMCFKHDNPSKAYMIFGDMKMAKLKPDVITYGTLIDAEAKIGNLKESLILFQDMCNSSIEPNDRIFNSLANIASSKSASASDLNQLLDLVEKYQRKFTLDTKAYNALMYGLAQNGRSNQAQHIYDTVFRNIICKPDIATFTHLILAYINDDKLSDALEIYYALKEHHKKCKQDATKSKIKIPIQLDTTFYSTIIAALSKDDKNYTFAFSDDPEESSPRLIAAMSIFNDMRPLQIQPTMHTYTAMLHACGQYRDQYVLDQIHKLIKVDLYLDPDIAIYNAMMDAYNRTGDGEKVLDIWQTLSMPATQYSQLAPDQTTVSIVFDSCGHNGLTHHAQSIWSFLKRTGFKLNTNNFNSYIECLCRSKGRNGWDMALSIVKQEMSIPAKPEHGKPIIDEKTVNTLISFAKKKGFGKSEVDRLEQWRETVLASKN</sequence>
<gene>
    <name evidence="3" type="ORF">INT46_007627</name>
</gene>
<dbReference type="OrthoDB" id="185373at2759"/>
<evidence type="ECO:0000313" key="3">
    <source>
        <dbReference type="EMBL" id="KAG2201160.1"/>
    </source>
</evidence>
<comment type="caution">
    <text evidence="3">The sequence shown here is derived from an EMBL/GenBank/DDBJ whole genome shotgun (WGS) entry which is preliminary data.</text>
</comment>
<dbReference type="Proteomes" id="UP000650833">
    <property type="component" value="Unassembled WGS sequence"/>
</dbReference>
<feature type="repeat" description="PPR" evidence="2">
    <location>
        <begin position="335"/>
        <end position="369"/>
    </location>
</feature>
<name>A0A8H7QZL0_9FUNG</name>
<keyword evidence="1" id="KW-0677">Repeat</keyword>
<reference evidence="3" key="1">
    <citation type="submission" date="2020-12" db="EMBL/GenBank/DDBJ databases">
        <title>Metabolic potential, ecology and presence of endohyphal bacteria is reflected in genomic diversity of Mucoromycotina.</title>
        <authorList>
            <person name="Muszewska A."/>
            <person name="Okrasinska A."/>
            <person name="Steczkiewicz K."/>
            <person name="Drgas O."/>
            <person name="Orlowska M."/>
            <person name="Perlinska-Lenart U."/>
            <person name="Aleksandrzak-Piekarczyk T."/>
            <person name="Szatraj K."/>
            <person name="Zielenkiewicz U."/>
            <person name="Pilsyk S."/>
            <person name="Malc E."/>
            <person name="Mieczkowski P."/>
            <person name="Kruszewska J.S."/>
            <person name="Biernat P."/>
            <person name="Pawlowska J."/>
        </authorList>
    </citation>
    <scope>NUCLEOTIDE SEQUENCE</scope>
    <source>
        <strain evidence="3">CBS 226.32</strain>
    </source>
</reference>
<organism evidence="3 4">
    <name type="scientific">Mucor plumbeus</name>
    <dbReference type="NCBI Taxonomy" id="97098"/>
    <lineage>
        <taxon>Eukaryota</taxon>
        <taxon>Fungi</taxon>
        <taxon>Fungi incertae sedis</taxon>
        <taxon>Mucoromycota</taxon>
        <taxon>Mucoromycotina</taxon>
        <taxon>Mucoromycetes</taxon>
        <taxon>Mucorales</taxon>
        <taxon>Mucorineae</taxon>
        <taxon>Mucoraceae</taxon>
        <taxon>Mucor</taxon>
    </lineage>
</organism>
<dbReference type="InterPro" id="IPR011990">
    <property type="entry name" value="TPR-like_helical_dom_sf"/>
</dbReference>
<keyword evidence="4" id="KW-1185">Reference proteome</keyword>
<dbReference type="PANTHER" id="PTHR47942">
    <property type="entry name" value="TETRATRICOPEPTIDE REPEAT (TPR)-LIKE SUPERFAMILY PROTEIN-RELATED"/>
    <property type="match status" value="1"/>
</dbReference>
<dbReference type="InterPro" id="IPR051222">
    <property type="entry name" value="PPR/CCM1_RNA-binding"/>
</dbReference>
<dbReference type="Gene3D" id="1.25.40.10">
    <property type="entry name" value="Tetratricopeptide repeat domain"/>
    <property type="match status" value="4"/>
</dbReference>